<dbReference type="AlphaFoldDB" id="A0AAJ2IX15"/>
<feature type="domain" description="DNA methylase N-4/N-6" evidence="6">
    <location>
        <begin position="24"/>
        <end position="225"/>
    </location>
</feature>
<dbReference type="InterPro" id="IPR001091">
    <property type="entry name" value="RM_Methyltransferase"/>
</dbReference>
<dbReference type="InterPro" id="IPR029063">
    <property type="entry name" value="SAM-dependent_MTases_sf"/>
</dbReference>
<dbReference type="Pfam" id="PF01555">
    <property type="entry name" value="N6_N4_Mtase"/>
    <property type="match status" value="1"/>
</dbReference>
<protein>
    <recommendedName>
        <fullName evidence="5">Methyltransferase</fullName>
        <ecNumber evidence="5">2.1.1.-</ecNumber>
    </recommendedName>
</protein>
<accession>A0AAJ2IX15</accession>
<dbReference type="Gene3D" id="3.40.50.150">
    <property type="entry name" value="Vaccinia Virus protein VP39"/>
    <property type="match status" value="1"/>
</dbReference>
<sequence length="243" mass="28256">MIELNKIYNEDCLEGMKRIPDKSVDLVVTDPPYQIDKTNAGGNSRLSKSIQRMNDEITNLEITNGFDMLILDEFMRVMKKPNIYIWCNHKQIPMYIDYFVNQNGCAFDIIIWSKTNAAPLFNNKYMTDKEYCLYFRKGGYCQPVDYDRAKTVYFQPMNVKDKKLYKHPTIKPMNIISNLILNSSKPEDIVLDAFIGSGTTAIAAINTKRNFIGFELNKEYFEIAQNRIEEQQSQISLFDEVSE</sequence>
<dbReference type="PROSITE" id="PS00092">
    <property type="entry name" value="N6_MTASE"/>
    <property type="match status" value="1"/>
</dbReference>
<evidence type="ECO:0000256" key="2">
    <source>
        <dbReference type="ARBA" id="ARBA00022603"/>
    </source>
</evidence>
<evidence type="ECO:0000256" key="5">
    <source>
        <dbReference type="RuleBase" id="RU362026"/>
    </source>
</evidence>
<evidence type="ECO:0000313" key="7">
    <source>
        <dbReference type="EMBL" id="MDT2665960.1"/>
    </source>
</evidence>
<dbReference type="InterPro" id="IPR002941">
    <property type="entry name" value="DNA_methylase_N4/N6"/>
</dbReference>
<dbReference type="Proteomes" id="UP001257962">
    <property type="component" value="Unassembled WGS sequence"/>
</dbReference>
<comment type="caution">
    <text evidence="7">The sequence shown here is derived from an EMBL/GenBank/DDBJ whole genome shotgun (WGS) entry which is preliminary data.</text>
</comment>
<reference evidence="7" key="1">
    <citation type="submission" date="2023-03" db="EMBL/GenBank/DDBJ databases">
        <authorList>
            <person name="Shen W."/>
            <person name="Cai J."/>
        </authorList>
    </citation>
    <scope>NUCLEOTIDE SEQUENCE</scope>
    <source>
        <strain evidence="7">Y3</strain>
    </source>
</reference>
<dbReference type="GO" id="GO:0003677">
    <property type="term" value="F:DNA binding"/>
    <property type="evidence" value="ECO:0007669"/>
    <property type="project" value="InterPro"/>
</dbReference>
<evidence type="ECO:0000313" key="8">
    <source>
        <dbReference type="Proteomes" id="UP001257962"/>
    </source>
</evidence>
<gene>
    <name evidence="7" type="ORF">P7D34_01770</name>
</gene>
<dbReference type="InterPro" id="IPR002052">
    <property type="entry name" value="DNA_methylase_N6_adenine_CS"/>
</dbReference>
<dbReference type="GO" id="GO:0009007">
    <property type="term" value="F:site-specific DNA-methyltransferase (adenine-specific) activity"/>
    <property type="evidence" value="ECO:0007669"/>
    <property type="project" value="TreeGrafter"/>
</dbReference>
<keyword evidence="4" id="KW-0680">Restriction system</keyword>
<evidence type="ECO:0000256" key="1">
    <source>
        <dbReference type="ARBA" id="ARBA00006594"/>
    </source>
</evidence>
<keyword evidence="3" id="KW-0808">Transferase</keyword>
<dbReference type="GO" id="GO:0009307">
    <property type="term" value="P:DNA restriction-modification system"/>
    <property type="evidence" value="ECO:0007669"/>
    <property type="project" value="UniProtKB-KW"/>
</dbReference>
<proteinExistence type="inferred from homology"/>
<evidence type="ECO:0000256" key="3">
    <source>
        <dbReference type="ARBA" id="ARBA00022679"/>
    </source>
</evidence>
<dbReference type="RefSeq" id="WP_311793116.1">
    <property type="nucleotide sequence ID" value="NZ_JARPXS010000001.1"/>
</dbReference>
<evidence type="ECO:0000259" key="6">
    <source>
        <dbReference type="Pfam" id="PF01555"/>
    </source>
</evidence>
<dbReference type="SUPFAM" id="SSF53335">
    <property type="entry name" value="S-adenosyl-L-methionine-dependent methyltransferases"/>
    <property type="match status" value="1"/>
</dbReference>
<dbReference type="GO" id="GO:0032259">
    <property type="term" value="P:methylation"/>
    <property type="evidence" value="ECO:0007669"/>
    <property type="project" value="UniProtKB-KW"/>
</dbReference>
<comment type="similarity">
    <text evidence="1 5">Belongs to the N(4)/N(6)-methyltransferase family.</text>
</comment>
<evidence type="ECO:0000256" key="4">
    <source>
        <dbReference type="ARBA" id="ARBA00022747"/>
    </source>
</evidence>
<dbReference type="EMBL" id="JARPYC010000001">
    <property type="protein sequence ID" value="MDT2665960.1"/>
    <property type="molecule type" value="Genomic_DNA"/>
</dbReference>
<organism evidence="7 8">
    <name type="scientific">Lactococcus petauri</name>
    <dbReference type="NCBI Taxonomy" id="1940789"/>
    <lineage>
        <taxon>Bacteria</taxon>
        <taxon>Bacillati</taxon>
        <taxon>Bacillota</taxon>
        <taxon>Bacilli</taxon>
        <taxon>Lactobacillales</taxon>
        <taxon>Streptococcaceae</taxon>
        <taxon>Lactococcus</taxon>
    </lineage>
</organism>
<dbReference type="EC" id="2.1.1.-" evidence="5"/>
<dbReference type="PANTHER" id="PTHR13370">
    <property type="entry name" value="RNA METHYLASE-RELATED"/>
    <property type="match status" value="1"/>
</dbReference>
<dbReference type="PRINTS" id="PR00508">
    <property type="entry name" value="S21N4MTFRASE"/>
</dbReference>
<dbReference type="PANTHER" id="PTHR13370:SF3">
    <property type="entry name" value="TRNA (GUANINE(10)-N2)-METHYLTRANSFERASE HOMOLOG"/>
    <property type="match status" value="1"/>
</dbReference>
<dbReference type="GO" id="GO:0008170">
    <property type="term" value="F:N-methyltransferase activity"/>
    <property type="evidence" value="ECO:0007669"/>
    <property type="project" value="InterPro"/>
</dbReference>
<dbReference type="GO" id="GO:0005737">
    <property type="term" value="C:cytoplasm"/>
    <property type="evidence" value="ECO:0007669"/>
    <property type="project" value="TreeGrafter"/>
</dbReference>
<keyword evidence="2" id="KW-0489">Methyltransferase</keyword>
<name>A0AAJ2IX15_9LACT</name>